<dbReference type="Pfam" id="PF04188">
    <property type="entry name" value="Mannosyl_trans2"/>
    <property type="match status" value="1"/>
</dbReference>
<feature type="transmembrane region" description="Helical" evidence="12">
    <location>
        <begin position="160"/>
        <end position="182"/>
    </location>
</feature>
<gene>
    <name evidence="13" type="ORF">BGZ70_007572</name>
</gene>
<feature type="transmembrane region" description="Helical" evidence="12">
    <location>
        <begin position="128"/>
        <end position="148"/>
    </location>
</feature>
<dbReference type="EC" id="2.4.1.-" evidence="12"/>
<evidence type="ECO:0000256" key="10">
    <source>
        <dbReference type="ARBA" id="ARBA00022989"/>
    </source>
</evidence>
<accession>A0A9P6J5Z2</accession>
<proteinExistence type="inferred from homology"/>
<dbReference type="InterPro" id="IPR007315">
    <property type="entry name" value="PIG-V/Gpi18"/>
</dbReference>
<comment type="function">
    <text evidence="12">Mannosyltransferase involved in glycosylphosphatidylinositol-anchor biosynthesis.</text>
</comment>
<evidence type="ECO:0000256" key="4">
    <source>
        <dbReference type="ARBA" id="ARBA00013795"/>
    </source>
</evidence>
<evidence type="ECO:0000256" key="2">
    <source>
        <dbReference type="ARBA" id="ARBA00004687"/>
    </source>
</evidence>
<dbReference type="AlphaFoldDB" id="A0A9P6J5Z2"/>
<evidence type="ECO:0000313" key="14">
    <source>
        <dbReference type="Proteomes" id="UP000738359"/>
    </source>
</evidence>
<protein>
    <recommendedName>
        <fullName evidence="4 12">GPI mannosyltransferase 2</fullName>
        <ecNumber evidence="12">2.4.1.-</ecNumber>
    </recommendedName>
</protein>
<evidence type="ECO:0000256" key="5">
    <source>
        <dbReference type="ARBA" id="ARBA00022502"/>
    </source>
</evidence>
<dbReference type="GO" id="GO:0005789">
    <property type="term" value="C:endoplasmic reticulum membrane"/>
    <property type="evidence" value="ECO:0007669"/>
    <property type="project" value="UniProtKB-SubCell"/>
</dbReference>
<dbReference type="PANTHER" id="PTHR12468">
    <property type="entry name" value="GPI MANNOSYLTRANSFERASE 2"/>
    <property type="match status" value="1"/>
</dbReference>
<evidence type="ECO:0000256" key="11">
    <source>
        <dbReference type="ARBA" id="ARBA00023136"/>
    </source>
</evidence>
<feature type="transmembrane region" description="Helical" evidence="12">
    <location>
        <begin position="25"/>
        <end position="47"/>
    </location>
</feature>
<feature type="transmembrane region" description="Helical" evidence="12">
    <location>
        <begin position="202"/>
        <end position="230"/>
    </location>
</feature>
<keyword evidence="9 12" id="KW-0256">Endoplasmic reticulum</keyword>
<dbReference type="OrthoDB" id="10252502at2759"/>
<keyword evidence="14" id="KW-1185">Reference proteome</keyword>
<sequence>MAPGTTSTRKETLAATTLTNRAGTVAYYAFISRLFIWAVAAASHALIQDYDSALELIVPVGTTAQRMFKSLAGVFLRWDSFYFVHIAENGYMFEQAHAFFPLLPALMRLTANTVLAPLSLMLSYKQQLVIAGILVANASFIVASVQLYRLSKALFGRESFAFLTAMLYVLTPSGIFMSAIYTESVFAALSFTGMLFAARKQYFLAAITWSISCTARSNGILYAGFILYDLIARMDLQSSVLQKMWALSKAAFLSGVTWLGFLAVQAYGYSLYCLEKSNLEQREWCGSTAPLVYTYVQDKYWNVGFMRYYEVKQIPNFLMAAPMVILSASGIACYARYDPRRMLTLGRLSSVSQTSVPSFMSLATYPYIVLWAVLLMSSITTMHIQIITRAFSCMPPVYWYAAHQFETQAKGGWTKTVTTFFVMYGLIGIVLFANFFPPA</sequence>
<keyword evidence="10 12" id="KW-1133">Transmembrane helix</keyword>
<dbReference type="GO" id="GO:0004376">
    <property type="term" value="F:GPI mannosyltransferase activity"/>
    <property type="evidence" value="ECO:0007669"/>
    <property type="project" value="InterPro"/>
</dbReference>
<name>A0A9P6J5Z2_MORAP</name>
<keyword evidence="5 12" id="KW-0337">GPI-anchor biosynthesis</keyword>
<dbReference type="Proteomes" id="UP000738359">
    <property type="component" value="Unassembled WGS sequence"/>
</dbReference>
<dbReference type="PANTHER" id="PTHR12468:SF2">
    <property type="entry name" value="GPI MANNOSYLTRANSFERASE 2"/>
    <property type="match status" value="1"/>
</dbReference>
<dbReference type="EMBL" id="JAAAHY010000489">
    <property type="protein sequence ID" value="KAF9963204.1"/>
    <property type="molecule type" value="Genomic_DNA"/>
</dbReference>
<feature type="transmembrane region" description="Helical" evidence="12">
    <location>
        <begin position="250"/>
        <end position="269"/>
    </location>
</feature>
<feature type="transmembrane region" description="Helical" evidence="12">
    <location>
        <begin position="314"/>
        <end position="335"/>
    </location>
</feature>
<feature type="transmembrane region" description="Helical" evidence="12">
    <location>
        <begin position="99"/>
        <end position="122"/>
    </location>
</feature>
<comment type="caution">
    <text evidence="13">The sequence shown here is derived from an EMBL/GenBank/DDBJ whole genome shotgun (WGS) entry which is preliminary data.</text>
</comment>
<keyword evidence="8 12" id="KW-0812">Transmembrane</keyword>
<evidence type="ECO:0000256" key="1">
    <source>
        <dbReference type="ARBA" id="ARBA00004477"/>
    </source>
</evidence>
<evidence type="ECO:0000313" key="13">
    <source>
        <dbReference type="EMBL" id="KAF9963204.1"/>
    </source>
</evidence>
<comment type="pathway">
    <text evidence="2 12">Glycolipid biosynthesis; glycosylphosphatidylinositol-anchor biosynthesis.</text>
</comment>
<reference evidence="13" key="1">
    <citation type="journal article" date="2020" name="Fungal Divers.">
        <title>Resolving the Mortierellaceae phylogeny through synthesis of multi-gene phylogenetics and phylogenomics.</title>
        <authorList>
            <person name="Vandepol N."/>
            <person name="Liber J."/>
            <person name="Desiro A."/>
            <person name="Na H."/>
            <person name="Kennedy M."/>
            <person name="Barry K."/>
            <person name="Grigoriev I.V."/>
            <person name="Miller A.N."/>
            <person name="O'Donnell K."/>
            <person name="Stajich J.E."/>
            <person name="Bonito G."/>
        </authorList>
    </citation>
    <scope>NUCLEOTIDE SEQUENCE</scope>
    <source>
        <strain evidence="13">CK1249</strain>
    </source>
</reference>
<organism evidence="13 14">
    <name type="scientific">Mortierella alpina</name>
    <name type="common">Oleaginous fungus</name>
    <name type="synonym">Mortierella renispora</name>
    <dbReference type="NCBI Taxonomy" id="64518"/>
    <lineage>
        <taxon>Eukaryota</taxon>
        <taxon>Fungi</taxon>
        <taxon>Fungi incertae sedis</taxon>
        <taxon>Mucoromycota</taxon>
        <taxon>Mortierellomycotina</taxon>
        <taxon>Mortierellomycetes</taxon>
        <taxon>Mortierellales</taxon>
        <taxon>Mortierellaceae</taxon>
        <taxon>Mortierella</taxon>
    </lineage>
</organism>
<dbReference type="GO" id="GO:0006506">
    <property type="term" value="P:GPI anchor biosynthetic process"/>
    <property type="evidence" value="ECO:0007669"/>
    <property type="project" value="UniProtKB-KW"/>
</dbReference>
<evidence type="ECO:0000256" key="8">
    <source>
        <dbReference type="ARBA" id="ARBA00022692"/>
    </source>
</evidence>
<evidence type="ECO:0000256" key="6">
    <source>
        <dbReference type="ARBA" id="ARBA00022676"/>
    </source>
</evidence>
<evidence type="ECO:0000256" key="3">
    <source>
        <dbReference type="ARBA" id="ARBA00008698"/>
    </source>
</evidence>
<keyword evidence="11 12" id="KW-0472">Membrane</keyword>
<evidence type="ECO:0000256" key="7">
    <source>
        <dbReference type="ARBA" id="ARBA00022679"/>
    </source>
</evidence>
<evidence type="ECO:0000256" key="12">
    <source>
        <dbReference type="RuleBase" id="RU363112"/>
    </source>
</evidence>
<comment type="subcellular location">
    <subcellularLocation>
        <location evidence="1 12">Endoplasmic reticulum membrane</location>
        <topology evidence="1 12">Multi-pass membrane protein</topology>
    </subcellularLocation>
</comment>
<dbReference type="GO" id="GO:0000009">
    <property type="term" value="F:alpha-1,6-mannosyltransferase activity"/>
    <property type="evidence" value="ECO:0007669"/>
    <property type="project" value="InterPro"/>
</dbReference>
<feature type="transmembrane region" description="Helical" evidence="12">
    <location>
        <begin position="413"/>
        <end position="436"/>
    </location>
</feature>
<keyword evidence="7 12" id="KW-0808">Transferase</keyword>
<feature type="transmembrane region" description="Helical" evidence="12">
    <location>
        <begin position="356"/>
        <end position="376"/>
    </location>
</feature>
<dbReference type="GO" id="GO:0031501">
    <property type="term" value="C:mannosyltransferase complex"/>
    <property type="evidence" value="ECO:0007669"/>
    <property type="project" value="TreeGrafter"/>
</dbReference>
<evidence type="ECO:0000256" key="9">
    <source>
        <dbReference type="ARBA" id="ARBA00022824"/>
    </source>
</evidence>
<comment type="similarity">
    <text evidence="3 12">Belongs to the PIGV family.</text>
</comment>
<keyword evidence="6 12" id="KW-0328">Glycosyltransferase</keyword>